<reference evidence="2" key="1">
    <citation type="submission" date="2018-11" db="EMBL/GenBank/DDBJ databases">
        <authorList>
            <consortium name="Pathogen Informatics"/>
        </authorList>
    </citation>
    <scope>NUCLEOTIDE SEQUENCE</scope>
</reference>
<feature type="region of interest" description="Disordered" evidence="1">
    <location>
        <begin position="629"/>
        <end position="650"/>
    </location>
</feature>
<feature type="compositionally biased region" description="Low complexity" evidence="1">
    <location>
        <begin position="373"/>
        <end position="385"/>
    </location>
</feature>
<comment type="caution">
    <text evidence="2">The sequence shown here is derived from an EMBL/GenBank/DDBJ whole genome shotgun (WGS) entry which is preliminary data.</text>
</comment>
<evidence type="ECO:0000313" key="2">
    <source>
        <dbReference type="EMBL" id="VEL19625.1"/>
    </source>
</evidence>
<accession>A0A448WT76</accession>
<dbReference type="Proteomes" id="UP000784294">
    <property type="component" value="Unassembled WGS sequence"/>
</dbReference>
<feature type="compositionally biased region" description="Polar residues" evidence="1">
    <location>
        <begin position="718"/>
        <end position="740"/>
    </location>
</feature>
<feature type="region of interest" description="Disordered" evidence="1">
    <location>
        <begin position="697"/>
        <end position="747"/>
    </location>
</feature>
<proteinExistence type="predicted"/>
<evidence type="ECO:0000313" key="3">
    <source>
        <dbReference type="Proteomes" id="UP000784294"/>
    </source>
</evidence>
<feature type="compositionally biased region" description="Pro residues" evidence="1">
    <location>
        <begin position="635"/>
        <end position="644"/>
    </location>
</feature>
<feature type="region of interest" description="Disordered" evidence="1">
    <location>
        <begin position="69"/>
        <end position="111"/>
    </location>
</feature>
<dbReference type="AlphaFoldDB" id="A0A448WT76"/>
<evidence type="ECO:0000256" key="1">
    <source>
        <dbReference type="SAM" id="MobiDB-lite"/>
    </source>
</evidence>
<organism evidence="2 3">
    <name type="scientific">Protopolystoma xenopodis</name>
    <dbReference type="NCBI Taxonomy" id="117903"/>
    <lineage>
        <taxon>Eukaryota</taxon>
        <taxon>Metazoa</taxon>
        <taxon>Spiralia</taxon>
        <taxon>Lophotrochozoa</taxon>
        <taxon>Platyhelminthes</taxon>
        <taxon>Monogenea</taxon>
        <taxon>Polyopisthocotylea</taxon>
        <taxon>Polystomatidea</taxon>
        <taxon>Polystomatidae</taxon>
        <taxon>Protopolystoma</taxon>
    </lineage>
</organism>
<feature type="compositionally biased region" description="Low complexity" evidence="1">
    <location>
        <begin position="69"/>
        <end position="89"/>
    </location>
</feature>
<feature type="non-terminal residue" evidence="2">
    <location>
        <position position="747"/>
    </location>
</feature>
<keyword evidence="3" id="KW-1185">Reference proteome</keyword>
<sequence>MQANLKAAVAAGAAGLANGIGSRLPMHLAPPPPSLPAGLFSSGQAYAQENSSILAFGVLHQKQQQQLQIQQQRHQRSQGQQQILLQQQQHHLHHPSALTSSNSGPAPILDSTPLTTDISSVSSSIVAVRAPVDQQKKTLASNEVRAFLPISTSVGLSCMSGWHEVEYSNTFALPTPVVSSPIIVTTAVSTVSTAACSVRMTSTPIPTTPMALQNGPPTMQSLLHRCQSGMATSVHQIIPPQVSQNPPSVPSTAQPSTPQLLVQPTSILSTAPTPSPVILTNSDDAIRLSRVNSTVACSVPLAFVSQESTLSRDTSPFLSKVTDSTVKPLNIPKDLSEELANNFSLSSLATIPTSIGPTITQALRSTSLRSEPSISQSTSLLPLTSSNSSETTYVAISTSHPGELEATLKLASDRRTSQPQVIQPTVSPPTCRLVSEGLHLIDLVKVTEPTGIVSIDNTSSVSCQNFTTPGYLLTSVPKTISGTTQQVTALTAIIAAPSPDVFSELSKDLHSSSELQPILTQAKASSTIPSYPSLTSAAVVLTSPISEHSTFNRSELCFVDAPSRLIDSNPPTELPLSCHLRLSPPLAEAAKAAAADSQAVASATKALAKSAAVLPSDLAACQPIIAGINTNNSHPSPPSAPGPTPTTIGFHLTHQSLSEDSADRPLTTCLALELANPLLSSVTTTAPSLTTAILPLRPAKSEDKSPPTHFFKLGPPASTESPLHSPGSCCQQASPSNLHVSSCIEDS</sequence>
<gene>
    <name evidence="2" type="ORF">PXEA_LOCUS13065</name>
</gene>
<dbReference type="EMBL" id="CAAALY010042423">
    <property type="protein sequence ID" value="VEL19625.1"/>
    <property type="molecule type" value="Genomic_DNA"/>
</dbReference>
<feature type="region of interest" description="Disordered" evidence="1">
    <location>
        <begin position="366"/>
        <end position="385"/>
    </location>
</feature>
<name>A0A448WT76_9PLAT</name>
<protein>
    <submittedName>
        <fullName evidence="2">Uncharacterized protein</fullName>
    </submittedName>
</protein>